<name>A0A1M7KAM4_RUMFL</name>
<keyword evidence="1" id="KW-0732">Signal</keyword>
<gene>
    <name evidence="2" type="ORF">SAMN04487860_10813</name>
</gene>
<dbReference type="InterPro" id="IPR036610">
    <property type="entry name" value="PEBP-like_sf"/>
</dbReference>
<organism evidence="2 3">
    <name type="scientific">Ruminococcus flavefaciens</name>
    <dbReference type="NCBI Taxonomy" id="1265"/>
    <lineage>
        <taxon>Bacteria</taxon>
        <taxon>Bacillati</taxon>
        <taxon>Bacillota</taxon>
        <taxon>Clostridia</taxon>
        <taxon>Eubacteriales</taxon>
        <taxon>Oscillospiraceae</taxon>
        <taxon>Ruminococcus</taxon>
    </lineage>
</organism>
<evidence type="ECO:0000313" key="2">
    <source>
        <dbReference type="EMBL" id="SHM62342.1"/>
    </source>
</evidence>
<sequence length="198" mass="21864">MRSFRITALLFAAVMLSFNTGCTQESPESKVDEPTAVAATETTAESKELDLSKLSTFELSSEDLHDGVWDTVITKTANGENRSPQLSWKPVDGASCYAVFMIDTSAGNWLHWKSVTDSETVLPAGWAPQSEYVGPYPPSGTHDYEIYVLALKEKPERIKGAFDNSNPKMLEYAKEIDGKNEDNIISYGHLMGTYTHGE</sequence>
<dbReference type="InterPro" id="IPR008914">
    <property type="entry name" value="PEBP"/>
</dbReference>
<protein>
    <submittedName>
        <fullName evidence="2">Phosphatidylethanolamine-binding protein</fullName>
    </submittedName>
</protein>
<reference evidence="2 3" key="1">
    <citation type="submission" date="2016-11" db="EMBL/GenBank/DDBJ databases">
        <authorList>
            <person name="Jaros S."/>
            <person name="Januszkiewicz K."/>
            <person name="Wedrychowicz H."/>
        </authorList>
    </citation>
    <scope>NUCLEOTIDE SEQUENCE [LARGE SCALE GENOMIC DNA]</scope>
    <source>
        <strain evidence="2 3">Y1</strain>
    </source>
</reference>
<evidence type="ECO:0000256" key="1">
    <source>
        <dbReference type="SAM" id="SignalP"/>
    </source>
</evidence>
<dbReference type="OrthoDB" id="2034748at2"/>
<dbReference type="AlphaFoldDB" id="A0A1M7KAM4"/>
<feature type="signal peptide" evidence="1">
    <location>
        <begin position="1"/>
        <end position="23"/>
    </location>
</feature>
<dbReference type="EMBL" id="FRCT01000008">
    <property type="protein sequence ID" value="SHM62342.1"/>
    <property type="molecule type" value="Genomic_DNA"/>
</dbReference>
<proteinExistence type="predicted"/>
<dbReference type="RefSeq" id="WP_072950971.1">
    <property type="nucleotide sequence ID" value="NZ_FRCT01000008.1"/>
</dbReference>
<dbReference type="Pfam" id="PF01161">
    <property type="entry name" value="PBP"/>
    <property type="match status" value="1"/>
</dbReference>
<evidence type="ECO:0000313" key="3">
    <source>
        <dbReference type="Proteomes" id="UP000184394"/>
    </source>
</evidence>
<feature type="chain" id="PRO_5038697590" evidence="1">
    <location>
        <begin position="24"/>
        <end position="198"/>
    </location>
</feature>
<dbReference type="Gene3D" id="3.90.280.10">
    <property type="entry name" value="PEBP-like"/>
    <property type="match status" value="1"/>
</dbReference>
<accession>A0A1M7KAM4</accession>
<dbReference type="Proteomes" id="UP000184394">
    <property type="component" value="Unassembled WGS sequence"/>
</dbReference>
<dbReference type="SUPFAM" id="SSF49777">
    <property type="entry name" value="PEBP-like"/>
    <property type="match status" value="1"/>
</dbReference>